<reference evidence="3" key="2">
    <citation type="submission" date="2015-01" db="EMBL/GenBank/DDBJ databases">
        <title>Evolutionary Origins and Diversification of the Mycorrhizal Mutualists.</title>
        <authorList>
            <consortium name="DOE Joint Genome Institute"/>
            <consortium name="Mycorrhizal Genomics Consortium"/>
            <person name="Kohler A."/>
            <person name="Kuo A."/>
            <person name="Nagy L.G."/>
            <person name="Floudas D."/>
            <person name="Copeland A."/>
            <person name="Barry K.W."/>
            <person name="Cichocki N."/>
            <person name="Veneault-Fourrey C."/>
            <person name="LaButti K."/>
            <person name="Lindquist E.A."/>
            <person name="Lipzen A."/>
            <person name="Lundell T."/>
            <person name="Morin E."/>
            <person name="Murat C."/>
            <person name="Riley R."/>
            <person name="Ohm R."/>
            <person name="Sun H."/>
            <person name="Tunlid A."/>
            <person name="Henrissat B."/>
            <person name="Grigoriev I.V."/>
            <person name="Hibbett D.S."/>
            <person name="Martin F."/>
        </authorList>
    </citation>
    <scope>NUCLEOTIDE SEQUENCE [LARGE SCALE GENOMIC DNA]</scope>
    <source>
        <strain evidence="3">MAFF 305830</strain>
    </source>
</reference>
<comment type="similarity">
    <text evidence="1">Belongs to the LOR family.</text>
</comment>
<dbReference type="InterPro" id="IPR007612">
    <property type="entry name" value="LOR"/>
</dbReference>
<keyword evidence="3" id="KW-1185">Reference proteome</keyword>
<dbReference type="EMBL" id="KN824293">
    <property type="protein sequence ID" value="KIM28443.1"/>
    <property type="molecule type" value="Genomic_DNA"/>
</dbReference>
<reference evidence="2 3" key="1">
    <citation type="submission" date="2014-04" db="EMBL/GenBank/DDBJ databases">
        <authorList>
            <consortium name="DOE Joint Genome Institute"/>
            <person name="Kuo A."/>
            <person name="Zuccaro A."/>
            <person name="Kohler A."/>
            <person name="Nagy L.G."/>
            <person name="Floudas D."/>
            <person name="Copeland A."/>
            <person name="Barry K.W."/>
            <person name="Cichocki N."/>
            <person name="Veneault-Fourrey C."/>
            <person name="LaButti K."/>
            <person name="Lindquist E.A."/>
            <person name="Lipzen A."/>
            <person name="Lundell T."/>
            <person name="Morin E."/>
            <person name="Murat C."/>
            <person name="Sun H."/>
            <person name="Tunlid A."/>
            <person name="Henrissat B."/>
            <person name="Grigoriev I.V."/>
            <person name="Hibbett D.S."/>
            <person name="Martin F."/>
            <person name="Nordberg H.P."/>
            <person name="Cantor M.N."/>
            <person name="Hua S.X."/>
        </authorList>
    </citation>
    <scope>NUCLEOTIDE SEQUENCE [LARGE SCALE GENOMIC DNA]</scope>
    <source>
        <strain evidence="2 3">MAFF 305830</strain>
    </source>
</reference>
<dbReference type="STRING" id="933852.A0A0C2WQG5"/>
<protein>
    <recommendedName>
        <fullName evidence="4">Tubby C-terminal domain-containing protein</fullName>
    </recommendedName>
</protein>
<dbReference type="Proteomes" id="UP000054097">
    <property type="component" value="Unassembled WGS sequence"/>
</dbReference>
<proteinExistence type="inferred from homology"/>
<gene>
    <name evidence="2" type="ORF">M408DRAFT_141363</name>
</gene>
<dbReference type="InterPro" id="IPR038595">
    <property type="entry name" value="LOR_sf"/>
</dbReference>
<dbReference type="PANTHER" id="PTHR31087">
    <property type="match status" value="1"/>
</dbReference>
<dbReference type="OrthoDB" id="97518at2759"/>
<dbReference type="Gene3D" id="2.40.160.200">
    <property type="entry name" value="LURP1-related"/>
    <property type="match status" value="1"/>
</dbReference>
<dbReference type="HOGENOM" id="CLU_063146_1_1_1"/>
<name>A0A0C2WQG5_SERVB</name>
<evidence type="ECO:0000313" key="3">
    <source>
        <dbReference type="Proteomes" id="UP000054097"/>
    </source>
</evidence>
<dbReference type="Pfam" id="PF04525">
    <property type="entry name" value="LOR"/>
    <property type="match status" value="1"/>
</dbReference>
<evidence type="ECO:0000313" key="2">
    <source>
        <dbReference type="EMBL" id="KIM28443.1"/>
    </source>
</evidence>
<evidence type="ECO:0008006" key="4">
    <source>
        <dbReference type="Google" id="ProtNLM"/>
    </source>
</evidence>
<dbReference type="PANTHER" id="PTHR31087:SF161">
    <property type="entry name" value="TUBBY C 2 FAMILY PROTEIN"/>
    <property type="match status" value="1"/>
</dbReference>
<dbReference type="AlphaFoldDB" id="A0A0C2WQG5"/>
<evidence type="ECO:0000256" key="1">
    <source>
        <dbReference type="ARBA" id="ARBA00005437"/>
    </source>
</evidence>
<dbReference type="InterPro" id="IPR025659">
    <property type="entry name" value="Tubby-like_C"/>
</dbReference>
<organism evidence="2 3">
    <name type="scientific">Serendipita vermifera MAFF 305830</name>
    <dbReference type="NCBI Taxonomy" id="933852"/>
    <lineage>
        <taxon>Eukaryota</taxon>
        <taxon>Fungi</taxon>
        <taxon>Dikarya</taxon>
        <taxon>Basidiomycota</taxon>
        <taxon>Agaricomycotina</taxon>
        <taxon>Agaricomycetes</taxon>
        <taxon>Sebacinales</taxon>
        <taxon>Serendipitaceae</taxon>
        <taxon>Serendipita</taxon>
    </lineage>
</organism>
<accession>A0A0C2WQG5</accession>
<dbReference type="SUPFAM" id="SSF54518">
    <property type="entry name" value="Tubby C-terminal domain-like"/>
    <property type="match status" value="1"/>
</dbReference>
<sequence length="204" mass="22713">MGNESSKPRGPPPPLPPAPVPIGLIRELCHPYEVTLNVKEQVGWSGDSFEIRDVNGQPAFIMQGRAMSFRQKKVLKDLSGNPIINFKHEFSMFKKYCIYAGGSSGRVLATIRPHVFLGITADIEFTNHDGTQRLFGLDGDFLSSEATITDRSTRMPVGRISRRRWNTNDIIFGQQTYFVTAAPNVDLSLIICICVALDEAKNDK</sequence>